<dbReference type="AlphaFoldDB" id="A0A377BSU2"/>
<reference evidence="1 2" key="1">
    <citation type="submission" date="2018-06" db="EMBL/GenBank/DDBJ databases">
        <authorList>
            <consortium name="Pathogen Informatics"/>
            <person name="Doyle S."/>
        </authorList>
    </citation>
    <scope>NUCLEOTIDE SEQUENCE [LARGE SCALE GENOMIC DNA]</scope>
    <source>
        <strain evidence="1 2">NCTC11181</strain>
    </source>
</reference>
<gene>
    <name evidence="1" type="ORF">NCTC11181_04274</name>
</gene>
<protein>
    <submittedName>
        <fullName evidence="1">Uncharacterized protein</fullName>
    </submittedName>
</protein>
<proteinExistence type="predicted"/>
<sequence>MRLDKDCTSLIYNPYYGIKGAVVLIRKCIVLLICFLIQGCISTQVSEGTLYKYKNKHIREFLSDQIMYNIHNENYNYITRTGGSDTYFLYTPALFVDKQVAAPSVNVEKLCAISGGQRRIKKFTSDTFIESGYKVAKAFRDMGLYAHFGAYEAFRDSYQSFEKQKIAYRFQTEKLDEYVNKGYFFDDFSCIVNGKEIWSLSIEPVAVDQDSSGVDQIWMLMTINS</sequence>
<evidence type="ECO:0000313" key="2">
    <source>
        <dbReference type="Proteomes" id="UP000254219"/>
    </source>
</evidence>
<dbReference type="Proteomes" id="UP000254219">
    <property type="component" value="Unassembled WGS sequence"/>
</dbReference>
<evidence type="ECO:0000313" key="1">
    <source>
        <dbReference type="EMBL" id="STE74865.1"/>
    </source>
</evidence>
<dbReference type="EMBL" id="UFYN01000003">
    <property type="protein sequence ID" value="STE74865.1"/>
    <property type="molecule type" value="Genomic_DNA"/>
</dbReference>
<organism evidence="1 2">
    <name type="scientific">Escherichia coli</name>
    <dbReference type="NCBI Taxonomy" id="562"/>
    <lineage>
        <taxon>Bacteria</taxon>
        <taxon>Pseudomonadati</taxon>
        <taxon>Pseudomonadota</taxon>
        <taxon>Gammaproteobacteria</taxon>
        <taxon>Enterobacterales</taxon>
        <taxon>Enterobacteriaceae</taxon>
        <taxon>Escherichia</taxon>
    </lineage>
</organism>
<accession>A0A377BSU2</accession>
<name>A0A377BSU2_ECOLX</name>